<feature type="region of interest" description="Disordered" evidence="1">
    <location>
        <begin position="161"/>
        <end position="184"/>
    </location>
</feature>
<proteinExistence type="predicted"/>
<feature type="chain" id="PRO_5034339595" description="Secreted protein" evidence="2">
    <location>
        <begin position="21"/>
        <end position="184"/>
    </location>
</feature>
<feature type="signal peptide" evidence="2">
    <location>
        <begin position="1"/>
        <end position="20"/>
    </location>
</feature>
<dbReference type="Proteomes" id="UP000673691">
    <property type="component" value="Unassembled WGS sequence"/>
</dbReference>
<feature type="compositionally biased region" description="Polar residues" evidence="1">
    <location>
        <begin position="175"/>
        <end position="184"/>
    </location>
</feature>
<keyword evidence="4" id="KW-1185">Reference proteome</keyword>
<reference evidence="3 4" key="1">
    <citation type="journal article" name="Sci. Rep.">
        <title>Genome-scale phylogenetic analyses confirm Olpidium as the closest living zoosporic fungus to the non-flagellated, terrestrial fungi.</title>
        <authorList>
            <person name="Chang Y."/>
            <person name="Rochon D."/>
            <person name="Sekimoto S."/>
            <person name="Wang Y."/>
            <person name="Chovatia M."/>
            <person name="Sandor L."/>
            <person name="Salamov A."/>
            <person name="Grigoriev I.V."/>
            <person name="Stajich J.E."/>
            <person name="Spatafora J.W."/>
        </authorList>
    </citation>
    <scope>NUCLEOTIDE SEQUENCE [LARGE SCALE GENOMIC DNA]</scope>
    <source>
        <strain evidence="3">S191</strain>
    </source>
</reference>
<feature type="region of interest" description="Disordered" evidence="1">
    <location>
        <begin position="75"/>
        <end position="97"/>
    </location>
</feature>
<evidence type="ECO:0000313" key="3">
    <source>
        <dbReference type="EMBL" id="KAG5458563.1"/>
    </source>
</evidence>
<keyword evidence="2" id="KW-0732">Signal</keyword>
<dbReference type="EMBL" id="JAEFCI010008296">
    <property type="protein sequence ID" value="KAG5458563.1"/>
    <property type="molecule type" value="Genomic_DNA"/>
</dbReference>
<evidence type="ECO:0000256" key="2">
    <source>
        <dbReference type="SAM" id="SignalP"/>
    </source>
</evidence>
<accession>A0A8H7ZS10</accession>
<evidence type="ECO:0000313" key="4">
    <source>
        <dbReference type="Proteomes" id="UP000673691"/>
    </source>
</evidence>
<sequence length="184" mass="19963">MAATPPPVTAALAGLTRVTAFSVVLPLLGATRDERAPLCDNGAMRRASTPPLTTPGWRTTADVFSIAARRSRKPSPGKLAKYLRSPHASGCDGDGQHDCRTGTDLSGLWPYRSQPPLPRSAVLPPQKLLQPLLHAVLQTCREVVSSTIQPRIQNPMLRLTLDPETEDPNHRSDQVCRSNPYVSD</sequence>
<evidence type="ECO:0000256" key="1">
    <source>
        <dbReference type="SAM" id="MobiDB-lite"/>
    </source>
</evidence>
<evidence type="ECO:0008006" key="5">
    <source>
        <dbReference type="Google" id="ProtNLM"/>
    </source>
</evidence>
<name>A0A8H7ZS10_9FUNG</name>
<comment type="caution">
    <text evidence="3">The sequence shown here is derived from an EMBL/GenBank/DDBJ whole genome shotgun (WGS) entry which is preliminary data.</text>
</comment>
<dbReference type="AlphaFoldDB" id="A0A8H7ZS10"/>
<gene>
    <name evidence="3" type="ORF">BJ554DRAFT_1190</name>
</gene>
<organism evidence="3 4">
    <name type="scientific">Olpidium bornovanus</name>
    <dbReference type="NCBI Taxonomy" id="278681"/>
    <lineage>
        <taxon>Eukaryota</taxon>
        <taxon>Fungi</taxon>
        <taxon>Fungi incertae sedis</taxon>
        <taxon>Olpidiomycota</taxon>
        <taxon>Olpidiomycotina</taxon>
        <taxon>Olpidiomycetes</taxon>
        <taxon>Olpidiales</taxon>
        <taxon>Olpidiaceae</taxon>
        <taxon>Olpidium</taxon>
    </lineage>
</organism>
<protein>
    <recommendedName>
        <fullName evidence="5">Secreted protein</fullName>
    </recommendedName>
</protein>